<organism evidence="2 3">
    <name type="scientific">Actibacterium lipolyticum</name>
    <dbReference type="NCBI Taxonomy" id="1524263"/>
    <lineage>
        <taxon>Bacteria</taxon>
        <taxon>Pseudomonadati</taxon>
        <taxon>Pseudomonadota</taxon>
        <taxon>Alphaproteobacteria</taxon>
        <taxon>Rhodobacterales</taxon>
        <taxon>Roseobacteraceae</taxon>
        <taxon>Actibacterium</taxon>
    </lineage>
</organism>
<keyword evidence="1" id="KW-0812">Transmembrane</keyword>
<keyword evidence="3" id="KW-1185">Reference proteome</keyword>
<feature type="transmembrane region" description="Helical" evidence="1">
    <location>
        <begin position="37"/>
        <end position="56"/>
    </location>
</feature>
<dbReference type="EMBL" id="FXYE01000002">
    <property type="protein sequence ID" value="SMX43433.1"/>
    <property type="molecule type" value="Genomic_DNA"/>
</dbReference>
<feature type="transmembrane region" description="Helical" evidence="1">
    <location>
        <begin position="63"/>
        <end position="83"/>
    </location>
</feature>
<protein>
    <submittedName>
        <fullName evidence="2">Uncharacterized protein</fullName>
    </submittedName>
</protein>
<name>A0A238KL07_9RHOB</name>
<dbReference type="AlphaFoldDB" id="A0A238KL07"/>
<proteinExistence type="predicted"/>
<evidence type="ECO:0000313" key="2">
    <source>
        <dbReference type="EMBL" id="SMX43433.1"/>
    </source>
</evidence>
<feature type="transmembrane region" description="Helical" evidence="1">
    <location>
        <begin position="95"/>
        <end position="114"/>
    </location>
</feature>
<reference evidence="3" key="1">
    <citation type="submission" date="2017-05" db="EMBL/GenBank/DDBJ databases">
        <authorList>
            <person name="Rodrigo-Torres L."/>
            <person name="Arahal R. D."/>
            <person name="Lucena T."/>
        </authorList>
    </citation>
    <scope>NUCLEOTIDE SEQUENCE [LARGE SCALE GENOMIC DNA]</scope>
    <source>
        <strain evidence="3">CECT 8621</strain>
    </source>
</reference>
<keyword evidence="1" id="KW-1133">Transmembrane helix</keyword>
<dbReference type="Pfam" id="PF20134">
    <property type="entry name" value="DUF6524"/>
    <property type="match status" value="1"/>
</dbReference>
<dbReference type="Proteomes" id="UP000202922">
    <property type="component" value="Unassembled WGS sequence"/>
</dbReference>
<dbReference type="OrthoDB" id="7272344at2"/>
<evidence type="ECO:0000256" key="1">
    <source>
        <dbReference type="SAM" id="Phobius"/>
    </source>
</evidence>
<gene>
    <name evidence="2" type="ORF">COL8621_02300</name>
</gene>
<dbReference type="InterPro" id="IPR045387">
    <property type="entry name" value="DUF6524"/>
</dbReference>
<accession>A0A238KL07</accession>
<keyword evidence="1" id="KW-0472">Membrane</keyword>
<sequence length="132" mass="14793">MTGIFLRWLFAFVLLALTYNPTQWNFVRWATKSYPEHLPVAVLSGLILLIGYIIYLRATLRSIGAFGMLLVAALMGALIWVLIDWGVLTLENPSLNLWLGIIALSFVLGIGLSWSRVRRTLSGQADIDDIDE</sequence>
<dbReference type="RefSeq" id="WP_093967468.1">
    <property type="nucleotide sequence ID" value="NZ_FXYE01000002.1"/>
</dbReference>
<evidence type="ECO:0000313" key="3">
    <source>
        <dbReference type="Proteomes" id="UP000202922"/>
    </source>
</evidence>